<dbReference type="EMBL" id="AGWL01000008">
    <property type="protein sequence ID" value="EKU94680.1"/>
    <property type="molecule type" value="Genomic_DNA"/>
</dbReference>
<dbReference type="GO" id="GO:0008081">
    <property type="term" value="F:phosphoric diester hydrolase activity"/>
    <property type="evidence" value="ECO:0007669"/>
    <property type="project" value="InterPro"/>
</dbReference>
<evidence type="ECO:0000313" key="2">
    <source>
        <dbReference type="EMBL" id="EKU94680.1"/>
    </source>
</evidence>
<dbReference type="GO" id="GO:0006629">
    <property type="term" value="P:lipid metabolic process"/>
    <property type="evidence" value="ECO:0007669"/>
    <property type="project" value="InterPro"/>
</dbReference>
<evidence type="ECO:0000259" key="1">
    <source>
        <dbReference type="PROSITE" id="PS51704"/>
    </source>
</evidence>
<dbReference type="eggNOG" id="COG0584">
    <property type="taxonomic scope" value="Bacteria"/>
</dbReference>
<protein>
    <recommendedName>
        <fullName evidence="1">GP-PDE domain-containing protein</fullName>
    </recommendedName>
</protein>
<evidence type="ECO:0000313" key="3">
    <source>
        <dbReference type="Proteomes" id="UP000009888"/>
    </source>
</evidence>
<proteinExistence type="predicted"/>
<dbReference type="RefSeq" id="WP_007001832.1">
    <property type="nucleotide sequence ID" value="NZ_JH992956.1"/>
</dbReference>
<dbReference type="HOGENOM" id="CLU_030006_3_2_11"/>
<organism evidence="2 3">
    <name type="scientific">Actinobaculum massiliense ACS-171-V-Col2</name>
    <dbReference type="NCBI Taxonomy" id="883066"/>
    <lineage>
        <taxon>Bacteria</taxon>
        <taxon>Bacillati</taxon>
        <taxon>Actinomycetota</taxon>
        <taxon>Actinomycetes</taxon>
        <taxon>Actinomycetales</taxon>
        <taxon>Actinomycetaceae</taxon>
        <taxon>Actinobaculum</taxon>
    </lineage>
</organism>
<dbReference type="SUPFAM" id="SSF51695">
    <property type="entry name" value="PLC-like phosphodiesterases"/>
    <property type="match status" value="1"/>
</dbReference>
<dbReference type="PATRIC" id="fig|883066.3.peg.1689"/>
<dbReference type="AlphaFoldDB" id="K9EZK6"/>
<keyword evidence="3" id="KW-1185">Reference proteome</keyword>
<dbReference type="Gene3D" id="3.20.20.190">
    <property type="entry name" value="Phosphatidylinositol (PI) phosphodiesterase"/>
    <property type="match status" value="1"/>
</dbReference>
<dbReference type="InterPro" id="IPR030395">
    <property type="entry name" value="GP_PDE_dom"/>
</dbReference>
<dbReference type="InterPro" id="IPR017946">
    <property type="entry name" value="PLC-like_Pdiesterase_TIM-brl"/>
</dbReference>
<gene>
    <name evidence="2" type="ORF">HMPREF9233_01627</name>
</gene>
<reference evidence="2 3" key="1">
    <citation type="submission" date="2012-09" db="EMBL/GenBank/DDBJ databases">
        <title>The Genome Sequence of Actinobaculum massiliae ACS-171-V-COL2.</title>
        <authorList>
            <consortium name="The Broad Institute Genome Sequencing Platform"/>
            <person name="Earl A."/>
            <person name="Ward D."/>
            <person name="Feldgarden M."/>
            <person name="Gevers D."/>
            <person name="Saerens B."/>
            <person name="Vaneechoutte M."/>
            <person name="Walker B."/>
            <person name="Young S.K."/>
            <person name="Zeng Q."/>
            <person name="Gargeya S."/>
            <person name="Fitzgerald M."/>
            <person name="Haas B."/>
            <person name="Abouelleil A."/>
            <person name="Alvarado L."/>
            <person name="Arachchi H.M."/>
            <person name="Berlin A."/>
            <person name="Chapman S.B."/>
            <person name="Goldberg J."/>
            <person name="Griggs A."/>
            <person name="Gujja S."/>
            <person name="Hansen M."/>
            <person name="Howarth C."/>
            <person name="Imamovic A."/>
            <person name="Larimer J."/>
            <person name="McCowen C."/>
            <person name="Montmayeur A."/>
            <person name="Murphy C."/>
            <person name="Neiman D."/>
            <person name="Pearson M."/>
            <person name="Priest M."/>
            <person name="Roberts A."/>
            <person name="Saif S."/>
            <person name="Shea T."/>
            <person name="Sisk P."/>
            <person name="Sykes S."/>
            <person name="Wortman J."/>
            <person name="Nusbaum C."/>
            <person name="Birren B."/>
        </authorList>
    </citation>
    <scope>NUCLEOTIDE SEQUENCE [LARGE SCALE GENOMIC DNA]</scope>
    <source>
        <strain evidence="3">ACS-171-V-Col2</strain>
    </source>
</reference>
<comment type="caution">
    <text evidence="2">The sequence shown here is derived from an EMBL/GenBank/DDBJ whole genome shotgun (WGS) entry which is preliminary data.</text>
</comment>
<accession>K9EZK6</accession>
<name>K9EZK6_9ACTO</name>
<dbReference type="Pfam" id="PF03009">
    <property type="entry name" value="GDPD"/>
    <property type="match status" value="1"/>
</dbReference>
<dbReference type="PROSITE" id="PS51704">
    <property type="entry name" value="GP_PDE"/>
    <property type="match status" value="1"/>
</dbReference>
<sequence>MAPIFFAHRGLSAQAPENTFAAFEAARAAGFSWFETDVDATRDGELVLLHDASVDRTTNGAGPLKELTAAEVRELDAGSWFAPEFSGERVPTLRDFLRFLAETNTRANVELKPSGGRARKAAYLAAVLNELAAAEPEEILISSFDHELLRDFHEAAAEFPIGALVEGVNWQFRWREIMAFTGASALHPGDAELDQDTLEQVRAAGYAVNVWTVDDSRRAEKLINWGATGIFTNVDLNRAHLAS</sequence>
<dbReference type="PANTHER" id="PTHR46211:SF1">
    <property type="entry name" value="GLYCEROPHOSPHODIESTER PHOSPHODIESTERASE, CYTOPLASMIC"/>
    <property type="match status" value="1"/>
</dbReference>
<feature type="domain" description="GP-PDE" evidence="1">
    <location>
        <begin position="3"/>
        <end position="242"/>
    </location>
</feature>
<dbReference type="PANTHER" id="PTHR46211">
    <property type="entry name" value="GLYCEROPHOSPHORYL DIESTER PHOSPHODIESTERASE"/>
    <property type="match status" value="1"/>
</dbReference>
<dbReference type="Proteomes" id="UP000009888">
    <property type="component" value="Unassembled WGS sequence"/>
</dbReference>
<dbReference type="STRING" id="202789.GCA_001457435_00477"/>